<dbReference type="AlphaFoldDB" id="A0A0P6XE88"/>
<dbReference type="GO" id="GO:0051060">
    <property type="term" value="F:pullulanase activity"/>
    <property type="evidence" value="ECO:0007669"/>
    <property type="project" value="InterPro"/>
</dbReference>
<dbReference type="Gene3D" id="2.60.40.1130">
    <property type="entry name" value="Rab geranylgeranyltransferase alpha-subunit, insert domain"/>
    <property type="match status" value="1"/>
</dbReference>
<sequence length="891" mass="99536">MLDQSVVEEQPSVGQLDRLRAYWVRRDTIVWNIHALPNARYEVHYSLDGSLKLTAQGIQHGQVLPLERHLPGLDADLVAAFPHLQGLPVFRLAAEHHGLVAKILRGQVAVQAYHSDDRSLIDATALQIPGVLDDLYHYTGELGVSFDQEKIPTLRLWAPTARNVELLLYADSAKTTEPQRYPMQFDEGTGVWSVVGKPAWKNQFYRYEIDVFVPSTGQFERNSVTDPYSLSLSTNSQHSQIVDLQSKGLQPKGWSKLAKPSLAKPTDIVLYELHVRDFSITDPSVPAELRGTYKAFTQLESNGMQHLQRLAKAGLSHVHLLPVFDIATVEEHRPDRKRIDFEYLASLPADSSEQQAYLYPIRDRDGFNWGYDPRHYTTPEGSYSTDSNGATRILEFREMVQALNQLGLRVVMDVVYNHTHSSGQASCAVLDRVVPGYYHRLDADGNVCNSTCCANTASEQHMMEKLMLDSLRTWAVEYKVDGFRFDLMGHHLKRNMLAIREMLDGLTLAEHGVDGKAIYLYGEGWNFGEVADGARGENATQHAMAGTGIGTFSDRLRDAARGGGPFVGFQVQGFATGLLDRPNHYEQRALVERTYHVAVISDVVRLSLAGNLADYPILSCEGQQTIGGHLYVNGKPAAYGLRPDDHIAYVSAHDNETLFDGVQVKAPIEAPIADRVRMHNLALSLVALAQGIPFFHAGDELLRSKSMDRNSYNSSDWFNRIDWTGQQNTWGSGLPPSADNHEHWSTVAPLLADPALKPTPEDMAFSYAHFQTMLQIRRSSELFRLSTAELIKQKLWFLNTGPEQVVGLVVMVLDDEVGEACDSPFCRIVVAFNGSHQQLSYSDASFGHYDLQLHPLLRNGYDPVLEQASFDRSHGSISVPGFSCVVWVEQR</sequence>
<accession>A0A0P6XE88</accession>
<dbReference type="Pfam" id="PF11852">
    <property type="entry name" value="Pullul_strch_C"/>
    <property type="match status" value="1"/>
</dbReference>
<comment type="similarity">
    <text evidence="1">Belongs to the glycosyl hydrolase 13 family.</text>
</comment>
<dbReference type="Gene3D" id="2.60.40.1180">
    <property type="entry name" value="Golgi alpha-mannosidase II"/>
    <property type="match status" value="1"/>
</dbReference>
<feature type="domain" description="Glycosyl hydrolase family 13 catalytic" evidence="2">
    <location>
        <begin position="349"/>
        <end position="727"/>
    </location>
</feature>
<dbReference type="EMBL" id="LGKP01000035">
    <property type="protein sequence ID" value="KPL81407.1"/>
    <property type="molecule type" value="Genomic_DNA"/>
</dbReference>
<organism evidence="3 4">
    <name type="scientific">Herpetosiphon geysericola</name>
    <dbReference type="NCBI Taxonomy" id="70996"/>
    <lineage>
        <taxon>Bacteria</taxon>
        <taxon>Bacillati</taxon>
        <taxon>Chloroflexota</taxon>
        <taxon>Chloroflexia</taxon>
        <taxon>Herpetosiphonales</taxon>
        <taxon>Herpetosiphonaceae</taxon>
        <taxon>Herpetosiphon</taxon>
    </lineage>
</organism>
<dbReference type="PANTHER" id="PTHR43002">
    <property type="entry name" value="GLYCOGEN DEBRANCHING ENZYME"/>
    <property type="match status" value="1"/>
</dbReference>
<dbReference type="InterPro" id="IPR013783">
    <property type="entry name" value="Ig-like_fold"/>
</dbReference>
<dbReference type="InterPro" id="IPR013780">
    <property type="entry name" value="Glyco_hydro_b"/>
</dbReference>
<dbReference type="InterPro" id="IPR011839">
    <property type="entry name" value="Pullul_strch"/>
</dbReference>
<dbReference type="PATRIC" id="fig|70996.4.peg.2313"/>
<dbReference type="SMART" id="SM00642">
    <property type="entry name" value="Aamy"/>
    <property type="match status" value="1"/>
</dbReference>
<dbReference type="InterPro" id="IPR006047">
    <property type="entry name" value="GH13_cat_dom"/>
</dbReference>
<dbReference type="Gene3D" id="2.60.40.10">
    <property type="entry name" value="Immunoglobulins"/>
    <property type="match status" value="1"/>
</dbReference>
<dbReference type="InterPro" id="IPR024561">
    <property type="entry name" value="Pullul_strch_C"/>
</dbReference>
<proteinExistence type="inferred from homology"/>
<dbReference type="InterPro" id="IPR004193">
    <property type="entry name" value="Glyco_hydro_13_N"/>
</dbReference>
<dbReference type="SUPFAM" id="SSF51445">
    <property type="entry name" value="(Trans)glycosidases"/>
    <property type="match status" value="1"/>
</dbReference>
<dbReference type="SUPFAM" id="SSF51011">
    <property type="entry name" value="Glycosyl hydrolase domain"/>
    <property type="match status" value="1"/>
</dbReference>
<gene>
    <name evidence="3" type="ORF">SE18_22460</name>
</gene>
<comment type="caution">
    <text evidence="3">The sequence shown here is derived from an EMBL/GenBank/DDBJ whole genome shotgun (WGS) entry which is preliminary data.</text>
</comment>
<evidence type="ECO:0000313" key="4">
    <source>
        <dbReference type="Proteomes" id="UP000050277"/>
    </source>
</evidence>
<reference evidence="3 4" key="1">
    <citation type="submission" date="2015-07" db="EMBL/GenBank/DDBJ databases">
        <title>Whole genome sequence of Herpetosiphon geysericola DSM 7119.</title>
        <authorList>
            <person name="Hemp J."/>
            <person name="Ward L.M."/>
            <person name="Pace L.A."/>
            <person name="Fischer W.W."/>
        </authorList>
    </citation>
    <scope>NUCLEOTIDE SEQUENCE [LARGE SCALE GENOMIC DNA]</scope>
    <source>
        <strain evidence="3 4">DSM 7119</strain>
    </source>
</reference>
<dbReference type="OrthoDB" id="9761875at2"/>
<dbReference type="CDD" id="cd02860">
    <property type="entry name" value="E_set_Pullulanase"/>
    <property type="match status" value="1"/>
</dbReference>
<dbReference type="Gene3D" id="3.20.20.80">
    <property type="entry name" value="Glycosidases"/>
    <property type="match status" value="1"/>
</dbReference>
<evidence type="ECO:0000313" key="3">
    <source>
        <dbReference type="EMBL" id="KPL81407.1"/>
    </source>
</evidence>
<dbReference type="NCBIfam" id="TIGR02103">
    <property type="entry name" value="pullul_strch"/>
    <property type="match status" value="1"/>
</dbReference>
<name>A0A0P6XE88_9CHLR</name>
<dbReference type="STRING" id="70996.SE18_22460"/>
<dbReference type="Pfam" id="PF17967">
    <property type="entry name" value="Pullulanase_N2"/>
    <property type="match status" value="1"/>
</dbReference>
<evidence type="ECO:0000256" key="1">
    <source>
        <dbReference type="ARBA" id="ARBA00008061"/>
    </source>
</evidence>
<dbReference type="Proteomes" id="UP000050277">
    <property type="component" value="Unassembled WGS sequence"/>
</dbReference>
<dbReference type="CDD" id="cd11341">
    <property type="entry name" value="AmyAc_Pullulanase_LD-like"/>
    <property type="match status" value="1"/>
</dbReference>
<dbReference type="InterPro" id="IPR017853">
    <property type="entry name" value="GH"/>
</dbReference>
<dbReference type="InterPro" id="IPR014756">
    <property type="entry name" value="Ig_E-set"/>
</dbReference>
<dbReference type="SUPFAM" id="SSF81296">
    <property type="entry name" value="E set domains"/>
    <property type="match status" value="2"/>
</dbReference>
<protein>
    <submittedName>
        <fullName evidence="3">Alpha-dextran endo-1,6-alpha-glucosidase</fullName>
    </submittedName>
</protein>
<dbReference type="GO" id="GO:0005975">
    <property type="term" value="P:carbohydrate metabolic process"/>
    <property type="evidence" value="ECO:0007669"/>
    <property type="project" value="InterPro"/>
</dbReference>
<dbReference type="InterPro" id="IPR040671">
    <property type="entry name" value="Pullulanase_N2"/>
</dbReference>
<evidence type="ECO:0000259" key="2">
    <source>
        <dbReference type="SMART" id="SM00642"/>
    </source>
</evidence>
<dbReference type="RefSeq" id="WP_054536700.1">
    <property type="nucleotide sequence ID" value="NZ_LGKP01000035.1"/>
</dbReference>
<dbReference type="Pfam" id="PF02922">
    <property type="entry name" value="CBM_48"/>
    <property type="match status" value="1"/>
</dbReference>
<keyword evidence="4" id="KW-1185">Reference proteome</keyword>